<sequence>MKTILGWMLALAVGLIGGHAIPARAAEVWEQLPAPAPLPKATESGYAAVNGIELWYAVYGEGQPVVFLHGGLANGEYWGNQVQVFAKQYKVILVDSRGHGRSTRDDKPYTYGLMASDVVALLDKLEIEKAAVVGWSDGGIIGLDLAIHHPERLTRVFAFGANSDPSGLREGLDTNATFNRFIEEAGQAYARLSKTPKDYDGFLAAIAKMWATEPNYTQAQLNGIKVPVAIADGEYDEAIKREHTEWLAQQIPGAKLVILPKVSHFAMLQNPAVFDAAVLAFLAGE</sequence>
<dbReference type="EMBL" id="QYUK01000011">
    <property type="protein sequence ID" value="RJF86547.1"/>
    <property type="molecule type" value="Genomic_DNA"/>
</dbReference>
<gene>
    <name evidence="2" type="ORF">D3874_05520</name>
</gene>
<name>A0A418W957_9PROT</name>
<evidence type="ECO:0000313" key="2">
    <source>
        <dbReference type="EMBL" id="RJF86547.1"/>
    </source>
</evidence>
<dbReference type="Gene3D" id="3.40.50.1820">
    <property type="entry name" value="alpha/beta hydrolase"/>
    <property type="match status" value="1"/>
</dbReference>
<proteinExistence type="predicted"/>
<dbReference type="OrthoDB" id="9779853at2"/>
<dbReference type="AlphaFoldDB" id="A0A418W957"/>
<evidence type="ECO:0000313" key="3">
    <source>
        <dbReference type="Proteomes" id="UP000284605"/>
    </source>
</evidence>
<comment type="caution">
    <text evidence="2">The sequence shown here is derived from an EMBL/GenBank/DDBJ whole genome shotgun (WGS) entry which is preliminary data.</text>
</comment>
<dbReference type="Proteomes" id="UP000284605">
    <property type="component" value="Unassembled WGS sequence"/>
</dbReference>
<evidence type="ECO:0000259" key="1">
    <source>
        <dbReference type="Pfam" id="PF00561"/>
    </source>
</evidence>
<dbReference type="PRINTS" id="PR00111">
    <property type="entry name" value="ABHYDROLASE"/>
</dbReference>
<keyword evidence="2" id="KW-0378">Hydrolase</keyword>
<reference evidence="2 3" key="1">
    <citation type="submission" date="2018-09" db="EMBL/GenBank/DDBJ databases">
        <authorList>
            <person name="Zhu H."/>
        </authorList>
    </citation>
    <scope>NUCLEOTIDE SEQUENCE [LARGE SCALE GENOMIC DNA]</scope>
    <source>
        <strain evidence="2 3">K1W22B-8</strain>
    </source>
</reference>
<keyword evidence="3" id="KW-1185">Reference proteome</keyword>
<dbReference type="PANTHER" id="PTHR46331">
    <property type="entry name" value="VALACYCLOVIR HYDROLASE"/>
    <property type="match status" value="1"/>
</dbReference>
<dbReference type="InterPro" id="IPR029058">
    <property type="entry name" value="AB_hydrolase_fold"/>
</dbReference>
<accession>A0A418W957</accession>
<dbReference type="PANTHER" id="PTHR46331:SF2">
    <property type="entry name" value="VALACYCLOVIR HYDROLASE"/>
    <property type="match status" value="1"/>
</dbReference>
<dbReference type="InterPro" id="IPR000073">
    <property type="entry name" value="AB_hydrolase_1"/>
</dbReference>
<dbReference type="RefSeq" id="WP_119777192.1">
    <property type="nucleotide sequence ID" value="NZ_QYUK01000011.1"/>
</dbReference>
<protein>
    <submittedName>
        <fullName evidence="2">Alpha/beta hydrolase</fullName>
    </submittedName>
</protein>
<feature type="domain" description="AB hydrolase-1" evidence="1">
    <location>
        <begin position="64"/>
        <end position="170"/>
    </location>
</feature>
<dbReference type="Pfam" id="PF00561">
    <property type="entry name" value="Abhydrolase_1"/>
    <property type="match status" value="1"/>
</dbReference>
<dbReference type="GO" id="GO:0017171">
    <property type="term" value="F:serine hydrolase activity"/>
    <property type="evidence" value="ECO:0007669"/>
    <property type="project" value="TreeGrafter"/>
</dbReference>
<dbReference type="SUPFAM" id="SSF53474">
    <property type="entry name" value="alpha/beta-Hydrolases"/>
    <property type="match status" value="1"/>
</dbReference>
<organism evidence="2 3">
    <name type="scientific">Oleomonas cavernae</name>
    <dbReference type="NCBI Taxonomy" id="2320859"/>
    <lineage>
        <taxon>Bacteria</taxon>
        <taxon>Pseudomonadati</taxon>
        <taxon>Pseudomonadota</taxon>
        <taxon>Alphaproteobacteria</taxon>
        <taxon>Acetobacterales</taxon>
        <taxon>Acetobacteraceae</taxon>
        <taxon>Oleomonas</taxon>
    </lineage>
</organism>